<name>B0D204_LACBS</name>
<feature type="compositionally biased region" description="Basic and acidic residues" evidence="1">
    <location>
        <begin position="403"/>
        <end position="420"/>
    </location>
</feature>
<dbReference type="RefSeq" id="XP_001877631.1">
    <property type="nucleotide sequence ID" value="XM_001877596.1"/>
</dbReference>
<protein>
    <submittedName>
        <fullName evidence="3">Predicted protein</fullName>
    </submittedName>
</protein>
<feature type="region of interest" description="Disordered" evidence="1">
    <location>
        <begin position="519"/>
        <end position="563"/>
    </location>
</feature>
<keyword evidence="2" id="KW-0472">Membrane</keyword>
<organism evidence="4">
    <name type="scientific">Laccaria bicolor (strain S238N-H82 / ATCC MYA-4686)</name>
    <name type="common">Bicoloured deceiver</name>
    <name type="synonym">Laccaria laccata var. bicolor</name>
    <dbReference type="NCBI Taxonomy" id="486041"/>
    <lineage>
        <taxon>Eukaryota</taxon>
        <taxon>Fungi</taxon>
        <taxon>Dikarya</taxon>
        <taxon>Basidiomycota</taxon>
        <taxon>Agaricomycotina</taxon>
        <taxon>Agaricomycetes</taxon>
        <taxon>Agaricomycetidae</taxon>
        <taxon>Agaricales</taxon>
        <taxon>Agaricineae</taxon>
        <taxon>Hydnangiaceae</taxon>
        <taxon>Laccaria</taxon>
    </lineage>
</organism>
<dbReference type="HOGENOM" id="CLU_003703_0_3_1"/>
<feature type="transmembrane region" description="Helical" evidence="2">
    <location>
        <begin position="68"/>
        <end position="89"/>
    </location>
</feature>
<gene>
    <name evidence="3" type="ORF">LACBIDRAFT_324497</name>
</gene>
<keyword evidence="4" id="KW-1185">Reference proteome</keyword>
<feature type="region of interest" description="Disordered" evidence="1">
    <location>
        <begin position="403"/>
        <end position="422"/>
    </location>
</feature>
<dbReference type="Proteomes" id="UP000001194">
    <property type="component" value="Unassembled WGS sequence"/>
</dbReference>
<dbReference type="InParanoid" id="B0D204"/>
<keyword evidence="2" id="KW-1133">Transmembrane helix</keyword>
<proteinExistence type="predicted"/>
<keyword evidence="2" id="KW-0812">Transmembrane</keyword>
<evidence type="ECO:0000256" key="2">
    <source>
        <dbReference type="SAM" id="Phobius"/>
    </source>
</evidence>
<dbReference type="InterPro" id="IPR040521">
    <property type="entry name" value="KDZ"/>
</dbReference>
<sequence length="563" mass="64704">MLISPRSTCTRCTPGYAVSGTAIVICSRHALIRRNGAGDLQKGKKYIFPVVKKDPANFFVDRYCNVDFIIFATLVGVMLPWIFITYDIGCQWSKNFRSHMSEFPEHMRLLPSTKVEVAVPSWHITIHGKRCQKDFCLGYMKGAGRTCGKEVKITWSSMNSLALSVREMAPGARHDTLNDQWNGWNFRKIISFLIPGTLFAKHFKEAALMNKKQMEIFEKFSSTFPPETVVKREQMVVCWEDDPKAPNPYDEPEAMTTLQDMRLQLTQKEMLELASGRKPKHKVTMMGYFSMGFDIEDQQFVLKVEISRLKGKKTSKQLADLEEKKSTLIRHIQIWRPIQLAYTPHVATLLPSLHTVDDGGFHYANQSRQHFFSLCCFHLRYVNFLTLDPDGAWKDRLKELRPTDLRGPGRDPDNLEDAKTSNEWAQTRARMSHWGEELLILQEEMRRVLAFFEWKAIWWLEQGNRRQGLEPSVHIGIVAYAHKQATICSHMAARCATYWLPVMKHYSIIPTWAERYKHKPGTPLAGDPSESSDSDSDSEHEVHGADKKSDVGEPNVDDIFDLD</sequence>
<accession>B0D204</accession>
<evidence type="ECO:0000313" key="3">
    <source>
        <dbReference type="EMBL" id="EDR11734.1"/>
    </source>
</evidence>
<dbReference type="GeneID" id="6073115"/>
<feature type="compositionally biased region" description="Basic and acidic residues" evidence="1">
    <location>
        <begin position="537"/>
        <end position="551"/>
    </location>
</feature>
<dbReference type="Pfam" id="PF18758">
    <property type="entry name" value="KDZ"/>
    <property type="match status" value="1"/>
</dbReference>
<evidence type="ECO:0000313" key="4">
    <source>
        <dbReference type="Proteomes" id="UP000001194"/>
    </source>
</evidence>
<dbReference type="AlphaFoldDB" id="B0D204"/>
<dbReference type="KEGG" id="lbc:LACBIDRAFT_324497"/>
<evidence type="ECO:0000256" key="1">
    <source>
        <dbReference type="SAM" id="MobiDB-lite"/>
    </source>
</evidence>
<reference evidence="3 4" key="1">
    <citation type="journal article" date="2008" name="Nature">
        <title>The genome of Laccaria bicolor provides insights into mycorrhizal symbiosis.</title>
        <authorList>
            <person name="Martin F."/>
            <person name="Aerts A."/>
            <person name="Ahren D."/>
            <person name="Brun A."/>
            <person name="Danchin E.G.J."/>
            <person name="Duchaussoy F."/>
            <person name="Gibon J."/>
            <person name="Kohler A."/>
            <person name="Lindquist E."/>
            <person name="Pereda V."/>
            <person name="Salamov A."/>
            <person name="Shapiro H.J."/>
            <person name="Wuyts J."/>
            <person name="Blaudez D."/>
            <person name="Buee M."/>
            <person name="Brokstein P."/>
            <person name="Canbaeck B."/>
            <person name="Cohen D."/>
            <person name="Courty P.E."/>
            <person name="Coutinho P.M."/>
            <person name="Delaruelle C."/>
            <person name="Detter J.C."/>
            <person name="Deveau A."/>
            <person name="DiFazio S."/>
            <person name="Duplessis S."/>
            <person name="Fraissinet-Tachet L."/>
            <person name="Lucic E."/>
            <person name="Frey-Klett P."/>
            <person name="Fourrey C."/>
            <person name="Feussner I."/>
            <person name="Gay G."/>
            <person name="Grimwood J."/>
            <person name="Hoegger P.J."/>
            <person name="Jain P."/>
            <person name="Kilaru S."/>
            <person name="Labbe J."/>
            <person name="Lin Y.C."/>
            <person name="Legue V."/>
            <person name="Le Tacon F."/>
            <person name="Marmeisse R."/>
            <person name="Melayah D."/>
            <person name="Montanini B."/>
            <person name="Muratet M."/>
            <person name="Nehls U."/>
            <person name="Niculita-Hirzel H."/>
            <person name="Oudot-Le Secq M.P."/>
            <person name="Peter M."/>
            <person name="Quesneville H."/>
            <person name="Rajashekar B."/>
            <person name="Reich M."/>
            <person name="Rouhier N."/>
            <person name="Schmutz J."/>
            <person name="Yin T."/>
            <person name="Chalot M."/>
            <person name="Henrissat B."/>
            <person name="Kuees U."/>
            <person name="Lucas S."/>
            <person name="Van de Peer Y."/>
            <person name="Podila G.K."/>
            <person name="Polle A."/>
            <person name="Pukkila P.J."/>
            <person name="Richardson P.M."/>
            <person name="Rouze P."/>
            <person name="Sanders I.R."/>
            <person name="Stajich J.E."/>
            <person name="Tunlid A."/>
            <person name="Tuskan G."/>
            <person name="Grigoriev I.V."/>
        </authorList>
    </citation>
    <scope>NUCLEOTIDE SEQUENCE [LARGE SCALE GENOMIC DNA]</scope>
    <source>
        <strain evidence="4">S238N-H82 / ATCC MYA-4686</strain>
    </source>
</reference>
<dbReference type="OrthoDB" id="2804062at2759"/>
<dbReference type="EMBL" id="DS547095">
    <property type="protein sequence ID" value="EDR11734.1"/>
    <property type="molecule type" value="Genomic_DNA"/>
</dbReference>